<feature type="non-terminal residue" evidence="1">
    <location>
        <position position="1"/>
    </location>
</feature>
<feature type="non-terminal residue" evidence="1">
    <location>
        <position position="258"/>
    </location>
</feature>
<comment type="caution">
    <text evidence="1">The sequence shown here is derived from an EMBL/GenBank/DDBJ whole genome shotgun (WGS) entry which is preliminary data.</text>
</comment>
<proteinExistence type="predicted"/>
<protein>
    <submittedName>
        <fullName evidence="1">Uncharacterized protein</fullName>
    </submittedName>
</protein>
<name>X0V9J1_9ZZZZ</name>
<reference evidence="1" key="1">
    <citation type="journal article" date="2014" name="Front. Microbiol.">
        <title>High frequency of phylogenetically diverse reductive dehalogenase-homologous genes in deep subseafloor sedimentary metagenomes.</title>
        <authorList>
            <person name="Kawai M."/>
            <person name="Futagami T."/>
            <person name="Toyoda A."/>
            <person name="Takaki Y."/>
            <person name="Nishi S."/>
            <person name="Hori S."/>
            <person name="Arai W."/>
            <person name="Tsubouchi T."/>
            <person name="Morono Y."/>
            <person name="Uchiyama I."/>
            <person name="Ito T."/>
            <person name="Fujiyama A."/>
            <person name="Inagaki F."/>
            <person name="Takami H."/>
        </authorList>
    </citation>
    <scope>NUCLEOTIDE SEQUENCE</scope>
    <source>
        <strain evidence="1">Expedition CK06-06</strain>
    </source>
</reference>
<dbReference type="AlphaFoldDB" id="X0V9J1"/>
<gene>
    <name evidence="1" type="ORF">S01H1_54051</name>
</gene>
<dbReference type="EMBL" id="BARS01035041">
    <property type="protein sequence ID" value="GAG14860.1"/>
    <property type="molecule type" value="Genomic_DNA"/>
</dbReference>
<organism evidence="1">
    <name type="scientific">marine sediment metagenome</name>
    <dbReference type="NCBI Taxonomy" id="412755"/>
    <lineage>
        <taxon>unclassified sequences</taxon>
        <taxon>metagenomes</taxon>
        <taxon>ecological metagenomes</taxon>
    </lineage>
</organism>
<accession>X0V9J1</accession>
<evidence type="ECO:0000313" key="1">
    <source>
        <dbReference type="EMBL" id="GAG14860.1"/>
    </source>
</evidence>
<sequence length="258" mass="30735">EDKDNQDDSFKFFRTKRDSKSKKKIISRDDSFEFFDTKKISKEIRNIPDIDPSITFFRSERTIEPIFEVDDRNESFEFFPTIPHQPTFTLKEQDQTKTDSINEDEKLKKDDLNSKKDKKNDEILYKNGIIDSLNGFIAIINKNLNLNLDEKSKLEILNIFNDILKNIRSKDENSKFNIFYCNLDTVKSSKYTAGSLFFFYLHKNKVKITKKRLSTFLNLDRKSLTQNLQSLFRYLIYIDGYEFTYELFSSSTFDKNEY</sequence>